<evidence type="ECO:0000259" key="1">
    <source>
        <dbReference type="PROSITE" id="PS50882"/>
    </source>
</evidence>
<dbReference type="EMBL" id="CACVAS010000036">
    <property type="protein sequence ID" value="CAA6805214.1"/>
    <property type="molecule type" value="Genomic_DNA"/>
</dbReference>
<proteinExistence type="predicted"/>
<dbReference type="AlphaFoldDB" id="A0A6S6SPH9"/>
<sequence length="153" mass="18075">MSGCNEFVNKIKNEMLARPDWFSLTEPYKAKDEDITIAEQKLGIILPKSYKCLVSNFSVGDFAFQIIYSLWKDSEFNLLKINQKYNNISKGFILFSDNEVGDFYGFKIFNNICLDEIWFYDHEVNQWEQTKYNTLFEIIYDVGLKLNSKNRPD</sequence>
<organism evidence="2">
    <name type="scientific">uncultured Sulfurovum sp</name>
    <dbReference type="NCBI Taxonomy" id="269237"/>
    <lineage>
        <taxon>Bacteria</taxon>
        <taxon>Pseudomonadati</taxon>
        <taxon>Campylobacterota</taxon>
        <taxon>Epsilonproteobacteria</taxon>
        <taxon>Campylobacterales</taxon>
        <taxon>Sulfurovaceae</taxon>
        <taxon>Sulfurovum</taxon>
        <taxon>environmental samples</taxon>
    </lineage>
</organism>
<dbReference type="GO" id="GO:0003723">
    <property type="term" value="F:RNA binding"/>
    <property type="evidence" value="ECO:0007669"/>
    <property type="project" value="InterPro"/>
</dbReference>
<protein>
    <recommendedName>
        <fullName evidence="1">YTH domain-containing protein</fullName>
    </recommendedName>
</protein>
<dbReference type="PROSITE" id="PS50882">
    <property type="entry name" value="YTH"/>
    <property type="match status" value="1"/>
</dbReference>
<accession>A0A6S6SPH9</accession>
<reference evidence="2" key="1">
    <citation type="submission" date="2020-01" db="EMBL/GenBank/DDBJ databases">
        <authorList>
            <person name="Meier V. D."/>
            <person name="Meier V D."/>
        </authorList>
    </citation>
    <scope>NUCLEOTIDE SEQUENCE</scope>
    <source>
        <strain evidence="2">HLG_WM_MAG_01</strain>
    </source>
</reference>
<feature type="domain" description="YTH" evidence="1">
    <location>
        <begin position="49"/>
        <end position="153"/>
    </location>
</feature>
<dbReference type="Gene3D" id="3.40.1580.10">
    <property type="entry name" value="SMI1/KNR4-like"/>
    <property type="match status" value="1"/>
</dbReference>
<dbReference type="InterPro" id="IPR007275">
    <property type="entry name" value="YTH_domain"/>
</dbReference>
<dbReference type="InterPro" id="IPR037883">
    <property type="entry name" value="Knr4/Smi1-like_sf"/>
</dbReference>
<name>A0A6S6SPH9_9BACT</name>
<dbReference type="Pfam" id="PF14568">
    <property type="entry name" value="SUKH_6"/>
    <property type="match status" value="1"/>
</dbReference>
<gene>
    <name evidence="2" type="ORF">HELGO_WM2972</name>
</gene>
<dbReference type="SUPFAM" id="SSF160631">
    <property type="entry name" value="SMI1/KNR4-like"/>
    <property type="match status" value="1"/>
</dbReference>
<evidence type="ECO:0000313" key="2">
    <source>
        <dbReference type="EMBL" id="CAA6805214.1"/>
    </source>
</evidence>